<feature type="transmembrane region" description="Helical" evidence="6">
    <location>
        <begin position="32"/>
        <end position="49"/>
    </location>
</feature>
<evidence type="ECO:0000256" key="4">
    <source>
        <dbReference type="ARBA" id="ARBA00022989"/>
    </source>
</evidence>
<comment type="subcellular location">
    <subcellularLocation>
        <location evidence="1">Membrane</location>
        <topology evidence="1">Multi-pass membrane protein</topology>
    </subcellularLocation>
</comment>
<comment type="similarity">
    <text evidence="2">Belongs to the acetate uptake transporter (AceTr) (TC 2.A.96) family.</text>
</comment>
<dbReference type="PANTHER" id="PTHR31123">
    <property type="entry name" value="ACCUMULATION OF DYADS PROTEIN 2-RELATED"/>
    <property type="match status" value="1"/>
</dbReference>
<evidence type="ECO:0000256" key="2">
    <source>
        <dbReference type="ARBA" id="ARBA00005587"/>
    </source>
</evidence>
<keyword evidence="4 6" id="KW-1133">Transmembrane helix</keyword>
<feature type="transmembrane region" description="Helical" evidence="6">
    <location>
        <begin position="100"/>
        <end position="120"/>
    </location>
</feature>
<keyword evidence="8" id="KW-1185">Reference proteome</keyword>
<dbReference type="PANTHER" id="PTHR31123:SF1">
    <property type="entry name" value="ACCUMULATION OF DYADS PROTEIN 2-RELATED"/>
    <property type="match status" value="1"/>
</dbReference>
<gene>
    <name evidence="7" type="ORF">NLI96_g7348</name>
</gene>
<keyword evidence="3 6" id="KW-0812">Transmembrane</keyword>
<dbReference type="GO" id="GO:0005886">
    <property type="term" value="C:plasma membrane"/>
    <property type="evidence" value="ECO:0007669"/>
    <property type="project" value="TreeGrafter"/>
</dbReference>
<dbReference type="AlphaFoldDB" id="A0AAD5UZB5"/>
<dbReference type="InterPro" id="IPR000791">
    <property type="entry name" value="Gpr1/Fun34/SatP-like"/>
</dbReference>
<evidence type="ECO:0000256" key="1">
    <source>
        <dbReference type="ARBA" id="ARBA00004141"/>
    </source>
</evidence>
<evidence type="ECO:0000256" key="6">
    <source>
        <dbReference type="SAM" id="Phobius"/>
    </source>
</evidence>
<evidence type="ECO:0000313" key="8">
    <source>
        <dbReference type="Proteomes" id="UP001212997"/>
    </source>
</evidence>
<feature type="transmembrane region" description="Helical" evidence="6">
    <location>
        <begin position="127"/>
        <end position="145"/>
    </location>
</feature>
<dbReference type="Proteomes" id="UP001212997">
    <property type="component" value="Unassembled WGS sequence"/>
</dbReference>
<dbReference type="InterPro" id="IPR051633">
    <property type="entry name" value="AceTr"/>
</dbReference>
<accession>A0AAD5UZB5</accession>
<dbReference type="GO" id="GO:0015123">
    <property type="term" value="F:acetate transmembrane transporter activity"/>
    <property type="evidence" value="ECO:0007669"/>
    <property type="project" value="TreeGrafter"/>
</dbReference>
<keyword evidence="5 6" id="KW-0472">Membrane</keyword>
<dbReference type="EMBL" id="JANAWD010000298">
    <property type="protein sequence ID" value="KAJ3481897.1"/>
    <property type="molecule type" value="Genomic_DNA"/>
</dbReference>
<reference evidence="7" key="1">
    <citation type="submission" date="2022-07" db="EMBL/GenBank/DDBJ databases">
        <title>Genome Sequence of Physisporinus lineatus.</title>
        <authorList>
            <person name="Buettner E."/>
        </authorList>
    </citation>
    <scope>NUCLEOTIDE SEQUENCE</scope>
    <source>
        <strain evidence="7">VT162</strain>
    </source>
</reference>
<feature type="transmembrane region" description="Helical" evidence="6">
    <location>
        <begin position="61"/>
        <end position="80"/>
    </location>
</feature>
<evidence type="ECO:0000256" key="5">
    <source>
        <dbReference type="ARBA" id="ARBA00023136"/>
    </source>
</evidence>
<name>A0AAD5UZB5_9APHY</name>
<evidence type="ECO:0008006" key="9">
    <source>
        <dbReference type="Google" id="ProtNLM"/>
    </source>
</evidence>
<dbReference type="NCBIfam" id="NF038013">
    <property type="entry name" value="AceTr_1"/>
    <property type="match status" value="1"/>
</dbReference>
<evidence type="ECO:0000313" key="7">
    <source>
        <dbReference type="EMBL" id="KAJ3481897.1"/>
    </source>
</evidence>
<proteinExistence type="inferred from homology"/>
<evidence type="ECO:0000256" key="3">
    <source>
        <dbReference type="ARBA" id="ARBA00022692"/>
    </source>
</evidence>
<protein>
    <recommendedName>
        <fullName evidence="9">Gpr1 family protein</fullName>
    </recommendedName>
</protein>
<organism evidence="7 8">
    <name type="scientific">Meripilus lineatus</name>
    <dbReference type="NCBI Taxonomy" id="2056292"/>
    <lineage>
        <taxon>Eukaryota</taxon>
        <taxon>Fungi</taxon>
        <taxon>Dikarya</taxon>
        <taxon>Basidiomycota</taxon>
        <taxon>Agaricomycotina</taxon>
        <taxon>Agaricomycetes</taxon>
        <taxon>Polyporales</taxon>
        <taxon>Meripilaceae</taxon>
        <taxon>Meripilus</taxon>
    </lineage>
</organism>
<comment type="caution">
    <text evidence="7">The sequence shown here is derived from an EMBL/GenBank/DDBJ whole genome shotgun (WGS) entry which is preliminary data.</text>
</comment>
<dbReference type="Pfam" id="PF01184">
    <property type="entry name" value="Gpr1_Fun34_YaaH"/>
    <property type="match status" value="1"/>
</dbReference>
<feature type="transmembrane region" description="Helical" evidence="6">
    <location>
        <begin position="177"/>
        <end position="197"/>
    </location>
</feature>
<feature type="transmembrane region" description="Helical" evidence="6">
    <location>
        <begin position="151"/>
        <end position="170"/>
    </location>
</feature>
<sequence length="221" mass="23406">MSNIEKAELGSVGSGAHQVVSQPTGRKLGNPGPIGVFAFSSTTLVLSLYNAQARSITHPNVVVGMACFVGGLAQLLAGQWEIAVGNTFGATAFTLYGGFWMSYAAILIPGTGILAAYADYPDQLKSALAIYLLSWTILTFLLFLGTLRRSIAFILLFGALDITFLLLCVGDFTHNTSIVKAGGGMGVVTAIIGYYVGTSEILTRDRSYFQLPLGQIAPRLD</sequence>